<evidence type="ECO:0000313" key="3">
    <source>
        <dbReference type="EMBL" id="RAK70128.1"/>
    </source>
</evidence>
<feature type="compositionally biased region" description="Basic and acidic residues" evidence="1">
    <location>
        <begin position="170"/>
        <end position="193"/>
    </location>
</feature>
<name>A0A328BYB4_9BACT</name>
<keyword evidence="2" id="KW-1133">Transmembrane helix</keyword>
<dbReference type="OrthoDB" id="849204at2"/>
<keyword evidence="2" id="KW-0812">Transmembrane</keyword>
<dbReference type="RefSeq" id="WP_111476862.1">
    <property type="nucleotide sequence ID" value="NZ_QHKM01000001.1"/>
</dbReference>
<organism evidence="3 4">
    <name type="scientific">Hymenobacter edaphi</name>
    <dbReference type="NCBI Taxonomy" id="2211146"/>
    <lineage>
        <taxon>Bacteria</taxon>
        <taxon>Pseudomonadati</taxon>
        <taxon>Bacteroidota</taxon>
        <taxon>Cytophagia</taxon>
        <taxon>Cytophagales</taxon>
        <taxon>Hymenobacteraceae</taxon>
        <taxon>Hymenobacter</taxon>
    </lineage>
</organism>
<dbReference type="Proteomes" id="UP000248553">
    <property type="component" value="Unassembled WGS sequence"/>
</dbReference>
<gene>
    <name evidence="3" type="ORF">DLM85_04555</name>
</gene>
<accession>A0A328BYB4</accession>
<feature type="region of interest" description="Disordered" evidence="1">
    <location>
        <begin position="1"/>
        <end position="25"/>
    </location>
</feature>
<feature type="compositionally biased region" description="Low complexity" evidence="1">
    <location>
        <begin position="129"/>
        <end position="138"/>
    </location>
</feature>
<feature type="compositionally biased region" description="Basic and acidic residues" evidence="1">
    <location>
        <begin position="1"/>
        <end position="16"/>
    </location>
</feature>
<feature type="region of interest" description="Disordered" evidence="1">
    <location>
        <begin position="203"/>
        <end position="222"/>
    </location>
</feature>
<dbReference type="EMBL" id="QHKM01000001">
    <property type="protein sequence ID" value="RAK70128.1"/>
    <property type="molecule type" value="Genomic_DNA"/>
</dbReference>
<comment type="caution">
    <text evidence="3">The sequence shown here is derived from an EMBL/GenBank/DDBJ whole genome shotgun (WGS) entry which is preliminary data.</text>
</comment>
<feature type="region of interest" description="Disordered" evidence="1">
    <location>
        <begin position="129"/>
        <end position="193"/>
    </location>
</feature>
<keyword evidence="4" id="KW-1185">Reference proteome</keyword>
<feature type="region of interest" description="Disordered" evidence="1">
    <location>
        <begin position="74"/>
        <end position="117"/>
    </location>
</feature>
<evidence type="ECO:0000256" key="1">
    <source>
        <dbReference type="SAM" id="MobiDB-lite"/>
    </source>
</evidence>
<reference evidence="4" key="1">
    <citation type="submission" date="2018-05" db="EMBL/GenBank/DDBJ databases">
        <authorList>
            <person name="Nie L."/>
        </authorList>
    </citation>
    <scope>NUCLEOTIDE SEQUENCE [LARGE SCALE GENOMIC DNA]</scope>
    <source>
        <strain evidence="4">NL</strain>
    </source>
</reference>
<keyword evidence="2" id="KW-0472">Membrane</keyword>
<feature type="compositionally biased region" description="Polar residues" evidence="1">
    <location>
        <begin position="143"/>
        <end position="168"/>
    </location>
</feature>
<evidence type="ECO:0000313" key="4">
    <source>
        <dbReference type="Proteomes" id="UP000248553"/>
    </source>
</evidence>
<feature type="compositionally biased region" description="Low complexity" evidence="1">
    <location>
        <begin position="92"/>
        <end position="108"/>
    </location>
</feature>
<proteinExistence type="predicted"/>
<evidence type="ECO:0008006" key="5">
    <source>
        <dbReference type="Google" id="ProtNLM"/>
    </source>
</evidence>
<sequence length="308" mass="32054">MQPEDIDKLFRAKLEQHATPPPPSLWYDLQEQLEPEEKKRRGGFWMAIAAAITLLLVAGGSWLVWQHQPLGPGNAGPLASGTTTGGPGQPRPAEAPATTTPTAPSTPADADFGVDSTVRMPLDPATIAARPAAAPTAEEAAKNSANPAATQATVTPRPASTHQQQQLLARTERAAAPRTSDRPEKPVFQPTDEHSVADVRQAVAAQPAPAQTTASLTPAAPAGAPSLPAGAIEVEVRQHPEQAVALAPAAAAEAPGRTRPSVRGVLRQMRRVAQGEKPNLAEVGLPTNPALTLQARVAGHTLTKTISL</sequence>
<feature type="transmembrane region" description="Helical" evidence="2">
    <location>
        <begin position="44"/>
        <end position="65"/>
    </location>
</feature>
<feature type="compositionally biased region" description="Low complexity" evidence="1">
    <location>
        <begin position="204"/>
        <end position="222"/>
    </location>
</feature>
<protein>
    <recommendedName>
        <fullName evidence="5">DUF3379 domain-containing protein</fullName>
    </recommendedName>
</protein>
<dbReference type="AlphaFoldDB" id="A0A328BYB4"/>
<evidence type="ECO:0000256" key="2">
    <source>
        <dbReference type="SAM" id="Phobius"/>
    </source>
</evidence>